<sequence length="227" mass="25936">MKARIPAQETALTLQLHRLEDLSRVRIQAFIRARFAAIHSAWIDDFLPTLISTQTDSRQIHAAAGFQWANESELFLEAYLDTPIERRLRQLGQHSALRHQIVEFGNLATDRPGAIRQLILVLANYFGRRGMDWAVLTLTPTLINSFTRLGLVLHPLAAARPERLSSLPGKSRSYWGRYYEQNPQVVAINLTLNQPRLQMLESLGVRRPTSTTPLLPMERIHETSLFH</sequence>
<dbReference type="InterPro" id="IPR022050">
    <property type="entry name" value="T_hemolysin"/>
</dbReference>
<proteinExistence type="predicted"/>
<accession>A0A4R1GMS3</accession>
<evidence type="ECO:0000313" key="2">
    <source>
        <dbReference type="Proteomes" id="UP000294546"/>
    </source>
</evidence>
<dbReference type="Pfam" id="PF12261">
    <property type="entry name" value="T_hemolysin"/>
    <property type="match status" value="1"/>
</dbReference>
<evidence type="ECO:0000313" key="1">
    <source>
        <dbReference type="EMBL" id="TCK07589.1"/>
    </source>
</evidence>
<protein>
    <submittedName>
        <fullName evidence="1">Thermostable hemolysin</fullName>
    </submittedName>
</protein>
<reference evidence="1 2" key="1">
    <citation type="submission" date="2019-03" db="EMBL/GenBank/DDBJ databases">
        <title>Genomic Encyclopedia of Archaeal and Bacterial Type Strains, Phase II (KMG-II): from individual species to whole genera.</title>
        <authorList>
            <person name="Goeker M."/>
        </authorList>
    </citation>
    <scope>NUCLEOTIDE SEQUENCE [LARGE SCALE GENOMIC DNA]</scope>
    <source>
        <strain evidence="1 2">DSM 27697</strain>
    </source>
</reference>
<dbReference type="RefSeq" id="WP_165900297.1">
    <property type="nucleotide sequence ID" value="NZ_SMFU01000008.1"/>
</dbReference>
<organism evidence="1 2">
    <name type="scientific">Marinobacterium mangrovicola</name>
    <dbReference type="NCBI Taxonomy" id="1476959"/>
    <lineage>
        <taxon>Bacteria</taxon>
        <taxon>Pseudomonadati</taxon>
        <taxon>Pseudomonadota</taxon>
        <taxon>Gammaproteobacteria</taxon>
        <taxon>Oceanospirillales</taxon>
        <taxon>Oceanospirillaceae</taxon>
        <taxon>Marinobacterium</taxon>
    </lineage>
</organism>
<keyword evidence="2" id="KW-1185">Reference proteome</keyword>
<dbReference type="EMBL" id="SMFU01000008">
    <property type="protein sequence ID" value="TCK07589.1"/>
    <property type="molecule type" value="Genomic_DNA"/>
</dbReference>
<comment type="caution">
    <text evidence="1">The sequence shown here is derived from an EMBL/GenBank/DDBJ whole genome shotgun (WGS) entry which is preliminary data.</text>
</comment>
<dbReference type="Proteomes" id="UP000294546">
    <property type="component" value="Unassembled WGS sequence"/>
</dbReference>
<gene>
    <name evidence="1" type="ORF">CLV83_2460</name>
</gene>
<name>A0A4R1GMS3_9GAMM</name>
<dbReference type="AlphaFoldDB" id="A0A4R1GMS3"/>